<feature type="region of interest" description="Disordered" evidence="1">
    <location>
        <begin position="256"/>
        <end position="282"/>
    </location>
</feature>
<dbReference type="InterPro" id="IPR002035">
    <property type="entry name" value="VWF_A"/>
</dbReference>
<evidence type="ECO:0000313" key="4">
    <source>
        <dbReference type="Proteomes" id="UP000027222"/>
    </source>
</evidence>
<dbReference type="Proteomes" id="UP000027222">
    <property type="component" value="Unassembled WGS sequence"/>
</dbReference>
<dbReference type="OrthoDB" id="1729737at2759"/>
<dbReference type="PANTHER" id="PTHR45737:SF6">
    <property type="entry name" value="VON WILLEBRAND FACTOR A DOMAIN-CONTAINING PROTEIN 5A"/>
    <property type="match status" value="1"/>
</dbReference>
<dbReference type="Pfam" id="PF13768">
    <property type="entry name" value="VWA_3"/>
    <property type="match status" value="1"/>
</dbReference>
<accession>A0A067SJ60</accession>
<dbReference type="HOGENOM" id="CLU_711829_0_0_1"/>
<organism evidence="3 4">
    <name type="scientific">Galerina marginata (strain CBS 339.88)</name>
    <dbReference type="NCBI Taxonomy" id="685588"/>
    <lineage>
        <taxon>Eukaryota</taxon>
        <taxon>Fungi</taxon>
        <taxon>Dikarya</taxon>
        <taxon>Basidiomycota</taxon>
        <taxon>Agaricomycotina</taxon>
        <taxon>Agaricomycetes</taxon>
        <taxon>Agaricomycetidae</taxon>
        <taxon>Agaricales</taxon>
        <taxon>Agaricineae</taxon>
        <taxon>Strophariaceae</taxon>
        <taxon>Galerina</taxon>
    </lineage>
</organism>
<dbReference type="AlphaFoldDB" id="A0A067SJ60"/>
<dbReference type="PANTHER" id="PTHR45737">
    <property type="entry name" value="VON WILLEBRAND FACTOR A DOMAIN-CONTAINING PROTEIN 5A"/>
    <property type="match status" value="1"/>
</dbReference>
<evidence type="ECO:0000256" key="1">
    <source>
        <dbReference type="SAM" id="MobiDB-lite"/>
    </source>
</evidence>
<proteinExistence type="predicted"/>
<feature type="domain" description="VWFA" evidence="2">
    <location>
        <begin position="3"/>
        <end position="55"/>
    </location>
</feature>
<reference evidence="4" key="1">
    <citation type="journal article" date="2014" name="Proc. Natl. Acad. Sci. U.S.A.">
        <title>Extensive sampling of basidiomycete genomes demonstrates inadequacy of the white-rot/brown-rot paradigm for wood decay fungi.</title>
        <authorList>
            <person name="Riley R."/>
            <person name="Salamov A.A."/>
            <person name="Brown D.W."/>
            <person name="Nagy L.G."/>
            <person name="Floudas D."/>
            <person name="Held B.W."/>
            <person name="Levasseur A."/>
            <person name="Lombard V."/>
            <person name="Morin E."/>
            <person name="Otillar R."/>
            <person name="Lindquist E.A."/>
            <person name="Sun H."/>
            <person name="LaButti K.M."/>
            <person name="Schmutz J."/>
            <person name="Jabbour D."/>
            <person name="Luo H."/>
            <person name="Baker S.E."/>
            <person name="Pisabarro A.G."/>
            <person name="Walton J.D."/>
            <person name="Blanchette R.A."/>
            <person name="Henrissat B."/>
            <person name="Martin F."/>
            <person name="Cullen D."/>
            <person name="Hibbett D.S."/>
            <person name="Grigoriev I.V."/>
        </authorList>
    </citation>
    <scope>NUCLEOTIDE SEQUENCE [LARGE SCALE GENOMIC DNA]</scope>
    <source>
        <strain evidence="4">CBS 339.88</strain>
    </source>
</reference>
<dbReference type="InterPro" id="IPR036465">
    <property type="entry name" value="vWFA_dom_sf"/>
</dbReference>
<keyword evidence="4" id="KW-1185">Reference proteome</keyword>
<gene>
    <name evidence="3" type="ORF">GALMADRAFT_214796</name>
</gene>
<evidence type="ECO:0000313" key="3">
    <source>
        <dbReference type="EMBL" id="KDR70037.1"/>
    </source>
</evidence>
<name>A0A067SJ60_GALM3</name>
<evidence type="ECO:0000259" key="2">
    <source>
        <dbReference type="Pfam" id="PF13768"/>
    </source>
</evidence>
<dbReference type="EMBL" id="KL142399">
    <property type="protein sequence ID" value="KDR70037.1"/>
    <property type="molecule type" value="Genomic_DNA"/>
</dbReference>
<dbReference type="STRING" id="685588.A0A067SJ60"/>
<sequence length="388" mass="42280">MAGSQTTCAKEALVIFLQNLSTHGTLFNIFSFGSDYSSLWPSSQPYTPSTLDIACRHGQHRNNIWAGQRSGISNSLSLFLLTDDEVLGHEVIFALVDREVTRGGNTAGGTQLGIFTVGIGNAASTAPCEGVVAHLLLASTVPPLGSMGDVEIDWGHIFPTLKTGDKGKITASSKEDYDPIGDRSLRFLPDRRRDEGFPPLIHTLAAHRLILELENGDISSKGSFDTTDEKLRDAVIEAVVVHFSETYQLASQFASSTAVDEGRDNQQDGGTDGYSSKDSDDDLQHYLPQARAGWAKRHLSLEQQELLSAYKISTAPLISTTHSSARRYHPLKSNPAHGVYDSEYGKCRKGLGDGPRCGIHEGTPGRRYRCMDQSLAEGRGPRQVYAWN</sequence>
<dbReference type="SUPFAM" id="SSF53300">
    <property type="entry name" value="vWA-like"/>
    <property type="match status" value="1"/>
</dbReference>
<protein>
    <recommendedName>
        <fullName evidence="2">VWFA domain-containing protein</fullName>
    </recommendedName>
</protein>